<proteinExistence type="predicted"/>
<feature type="compositionally biased region" description="Polar residues" evidence="1">
    <location>
        <begin position="17"/>
        <end position="27"/>
    </location>
</feature>
<protein>
    <submittedName>
        <fullName evidence="2">Uncharacterized protein</fullName>
    </submittedName>
</protein>
<feature type="region of interest" description="Disordered" evidence="1">
    <location>
        <begin position="1"/>
        <end position="51"/>
    </location>
</feature>
<evidence type="ECO:0000313" key="2">
    <source>
        <dbReference type="EMBL" id="BAD81317.1"/>
    </source>
</evidence>
<reference evidence="2" key="1">
    <citation type="journal article" date="2002" name="Nature">
        <title>The genome sequence and structure of rice chromosome 1.</title>
        <authorList>
            <person name="Sasaki T."/>
            <person name="Matsumoto T."/>
            <person name="Yamamoto K."/>
            <person name="Sakata K."/>
            <person name="Baba T."/>
            <person name="Katayose Y."/>
            <person name="Wu J."/>
            <person name="Niimura Y."/>
            <person name="Cheng Z."/>
            <person name="Nagamura Y."/>
            <person name="Antonio B.A."/>
            <person name="Kanamori H."/>
            <person name="Hosokawa S."/>
            <person name="Masukawa M."/>
            <person name="Arikawa K."/>
            <person name="Chiden Y."/>
            <person name="Hayashi M."/>
            <person name="Okamoto M."/>
            <person name="Ando T."/>
            <person name="Aoki H."/>
            <person name="Arita K."/>
            <person name="Hamada M."/>
            <person name="Harada C."/>
            <person name="Hijishita S."/>
            <person name="Honda M."/>
            <person name="Ichikawa Y."/>
            <person name="Idonuma A."/>
            <person name="Iijima M."/>
            <person name="Ikeda M."/>
            <person name="Ikeno M."/>
            <person name="Itoh S."/>
            <person name="Itoh T."/>
            <person name="Itoh Y."/>
            <person name="Itoh Y."/>
            <person name="Iwabuchi A."/>
            <person name="Kamiya K."/>
            <person name="Karasawa W."/>
            <person name="Katagiri S."/>
            <person name="Kikuta A."/>
            <person name="Kobayashi N."/>
            <person name="Kono I."/>
            <person name="Machita K."/>
            <person name="Maehara T."/>
            <person name="Mizuno H."/>
            <person name="Mizubayashi T."/>
            <person name="Mukai Y."/>
            <person name="Nagasaki H."/>
            <person name="Nakashima M."/>
            <person name="Nakama Y."/>
            <person name="Nakamichi Y."/>
            <person name="Nakamura M."/>
            <person name="Namiki N."/>
            <person name="Negishi M."/>
            <person name="Ohta I."/>
            <person name="Ono N."/>
            <person name="Saji S."/>
            <person name="Sakai K."/>
            <person name="Shibata M."/>
            <person name="Shimokawa T."/>
            <person name="Shomura A."/>
            <person name="Song J."/>
            <person name="Takazaki Y."/>
            <person name="Terasawa K."/>
            <person name="Tsuji K."/>
            <person name="Waki K."/>
            <person name="Yamagata H."/>
            <person name="Yamane H."/>
            <person name="Yoshiki S."/>
            <person name="Yoshihara R."/>
            <person name="Yukawa K."/>
            <person name="Zhong H."/>
            <person name="Iwama H."/>
            <person name="Endo T."/>
            <person name="Ito H."/>
            <person name="Hahn J.H."/>
            <person name="Kim H.I."/>
            <person name="Eun M.Y."/>
            <person name="Yano M."/>
            <person name="Jiang J."/>
            <person name="Gojobori T."/>
        </authorList>
    </citation>
    <scope>NUCLEOTIDE SEQUENCE</scope>
</reference>
<name>Q5NAQ5_ORYSJ</name>
<organism evidence="2">
    <name type="scientific">Oryza sativa subsp. japonica</name>
    <name type="common">Rice</name>
    <dbReference type="NCBI Taxonomy" id="39947"/>
    <lineage>
        <taxon>Eukaryota</taxon>
        <taxon>Viridiplantae</taxon>
        <taxon>Streptophyta</taxon>
        <taxon>Embryophyta</taxon>
        <taxon>Tracheophyta</taxon>
        <taxon>Spermatophyta</taxon>
        <taxon>Magnoliopsida</taxon>
        <taxon>Liliopsida</taxon>
        <taxon>Poales</taxon>
        <taxon>Poaceae</taxon>
        <taxon>BOP clade</taxon>
        <taxon>Oryzoideae</taxon>
        <taxon>Oryzeae</taxon>
        <taxon>Oryzinae</taxon>
        <taxon>Oryza</taxon>
        <taxon>Oryza sativa</taxon>
    </lineage>
</organism>
<sequence>MPMPTPTRVLDTDKSRFTTPIANSTRSKTPHRPLCTGSEAGITGSSWTPPNPRYGRCSAGIGNVDGSGGAQGLSPLAHAETVETARAPHRAERGEVRDKIAIGCRRQQRAGALHPGALFNRALAAPVAMGGACFACCRCRCDWEGEISGFGKQGRCPYEQ</sequence>
<dbReference type="AlphaFoldDB" id="Q5NAQ5"/>
<accession>Q5NAQ5</accession>
<evidence type="ECO:0000256" key="1">
    <source>
        <dbReference type="SAM" id="MobiDB-lite"/>
    </source>
</evidence>
<dbReference type="EMBL" id="AP001800">
    <property type="protein sequence ID" value="BAD81317.1"/>
    <property type="molecule type" value="Genomic_DNA"/>
</dbReference>
<gene>
    <name evidence="2" type="ORF">P0443E05.48</name>
</gene>
<dbReference type="Proteomes" id="UP000817658">
    <property type="component" value="Chromosome 1"/>
</dbReference>